<evidence type="ECO:0000256" key="3">
    <source>
        <dbReference type="ARBA" id="ARBA00009431"/>
    </source>
</evidence>
<evidence type="ECO:0000313" key="11">
    <source>
        <dbReference type="EMBL" id="KAL3773677.1"/>
    </source>
</evidence>
<evidence type="ECO:0000313" key="12">
    <source>
        <dbReference type="Proteomes" id="UP001530400"/>
    </source>
</evidence>
<evidence type="ECO:0000256" key="2">
    <source>
        <dbReference type="ARBA" id="ARBA00004393"/>
    </source>
</evidence>
<protein>
    <recommendedName>
        <fullName evidence="10">Carboxypeptidase</fullName>
        <ecNumber evidence="10">3.4.16.-</ecNumber>
    </recommendedName>
</protein>
<keyword evidence="5" id="KW-0053">Apoptosis</keyword>
<dbReference type="GO" id="GO:0005794">
    <property type="term" value="C:Golgi apparatus"/>
    <property type="evidence" value="ECO:0007669"/>
    <property type="project" value="UniProtKB-SubCell"/>
</dbReference>
<evidence type="ECO:0000256" key="5">
    <source>
        <dbReference type="ARBA" id="ARBA00022703"/>
    </source>
</evidence>
<dbReference type="InterPro" id="IPR001563">
    <property type="entry name" value="Peptidase_S10"/>
</dbReference>
<organism evidence="11 12">
    <name type="scientific">Cyclotella atomus</name>
    <dbReference type="NCBI Taxonomy" id="382360"/>
    <lineage>
        <taxon>Eukaryota</taxon>
        <taxon>Sar</taxon>
        <taxon>Stramenopiles</taxon>
        <taxon>Ochrophyta</taxon>
        <taxon>Bacillariophyta</taxon>
        <taxon>Coscinodiscophyceae</taxon>
        <taxon>Thalassiosirophycidae</taxon>
        <taxon>Stephanodiscales</taxon>
        <taxon>Stephanodiscaceae</taxon>
        <taxon>Cyclotella</taxon>
    </lineage>
</organism>
<dbReference type="GO" id="GO:0004185">
    <property type="term" value="F:serine-type carboxypeptidase activity"/>
    <property type="evidence" value="ECO:0007669"/>
    <property type="project" value="UniProtKB-UniRule"/>
</dbReference>
<keyword evidence="10" id="KW-0121">Carboxypeptidase</keyword>
<dbReference type="PRINTS" id="PR00724">
    <property type="entry name" value="CRBOXYPTASEC"/>
</dbReference>
<dbReference type="GO" id="GO:0006508">
    <property type="term" value="P:proteolysis"/>
    <property type="evidence" value="ECO:0007669"/>
    <property type="project" value="UniProtKB-KW"/>
</dbReference>
<evidence type="ECO:0000256" key="10">
    <source>
        <dbReference type="RuleBase" id="RU361156"/>
    </source>
</evidence>
<comment type="similarity">
    <text evidence="3 10">Belongs to the peptidase S10 family.</text>
</comment>
<dbReference type="PROSITE" id="PS00131">
    <property type="entry name" value="CARBOXYPEPT_SER_SER"/>
    <property type="match status" value="1"/>
</dbReference>
<dbReference type="EMBL" id="JALLPJ020001224">
    <property type="protein sequence ID" value="KAL3773677.1"/>
    <property type="molecule type" value="Genomic_DNA"/>
</dbReference>
<feature type="signal peptide" evidence="10">
    <location>
        <begin position="1"/>
        <end position="17"/>
    </location>
</feature>
<dbReference type="InterPro" id="IPR018202">
    <property type="entry name" value="Ser_caboxypep_ser_AS"/>
</dbReference>
<sequence length="354" mass="39439">MFRYISIALTLAIASSAKPQIHHPSHYEVNRRLLEKNYPAFKTFKGSMHSGLIPAVSLEVDTEDYSEYFFWLFRPEINGGVEDEGRPESFRDDTLLIWLNGGPGCSSLIGLMSENGPVTIPNFGPGIPAPNNPASAKDAPLVENVYAWTKKSAMIFVEQPGGTGFSTASSSWTGDEASHRTEVDVAQNFYDFMQNLYQVFGDELREKKLYISGESYAGFYVPSIARGIYLRNKQVDKAEKLINLAGVAIGNGWIDAYVQGGTTIDYAFWHGMIDLRTYRSLHEKWDQCVAGKIKDSSIEPFHPYNTPDECGVVKAVMAASGSQQMYEVTTYDTYPGMEDTDGTVVRFFNDADVR</sequence>
<comment type="catalytic activity">
    <reaction evidence="1">
        <text>Preferential release of a C-terminal arginine or lysine residue.</text>
        <dbReference type="EC" id="3.4.16.6"/>
    </reaction>
</comment>
<dbReference type="SUPFAM" id="SSF53474">
    <property type="entry name" value="alpha/beta-Hydrolases"/>
    <property type="match status" value="1"/>
</dbReference>
<keyword evidence="4" id="KW-0812">Transmembrane</keyword>
<dbReference type="PANTHER" id="PTHR11802">
    <property type="entry name" value="SERINE PROTEASE FAMILY S10 SERINE CARBOXYPEPTIDASE"/>
    <property type="match status" value="1"/>
</dbReference>
<keyword evidence="10" id="KW-0645">Protease</keyword>
<evidence type="ECO:0000256" key="1">
    <source>
        <dbReference type="ARBA" id="ARBA00001003"/>
    </source>
</evidence>
<keyword evidence="8" id="KW-0333">Golgi apparatus</keyword>
<evidence type="ECO:0000256" key="7">
    <source>
        <dbReference type="ARBA" id="ARBA00022989"/>
    </source>
</evidence>
<proteinExistence type="inferred from homology"/>
<keyword evidence="10" id="KW-0378">Hydrolase</keyword>
<keyword evidence="7" id="KW-1133">Transmembrane helix</keyword>
<gene>
    <name evidence="11" type="ORF">ACHAWO_010116</name>
</gene>
<accession>A0ABD3NFI3</accession>
<dbReference type="Gene3D" id="3.40.50.1820">
    <property type="entry name" value="alpha/beta hydrolase"/>
    <property type="match status" value="1"/>
</dbReference>
<dbReference type="Proteomes" id="UP001530400">
    <property type="component" value="Unassembled WGS sequence"/>
</dbReference>
<evidence type="ECO:0000256" key="4">
    <source>
        <dbReference type="ARBA" id="ARBA00022692"/>
    </source>
</evidence>
<feature type="chain" id="PRO_5044525258" description="Carboxypeptidase" evidence="10">
    <location>
        <begin position="18"/>
        <end position="354"/>
    </location>
</feature>
<dbReference type="PANTHER" id="PTHR11802:SF190">
    <property type="entry name" value="PHEROMONE-PROCESSING CARBOXYPEPTIDASE KEX1"/>
    <property type="match status" value="1"/>
</dbReference>
<dbReference type="AlphaFoldDB" id="A0ABD3NFI3"/>
<reference evidence="11 12" key="1">
    <citation type="submission" date="2024-10" db="EMBL/GenBank/DDBJ databases">
        <title>Updated reference genomes for cyclostephanoid diatoms.</title>
        <authorList>
            <person name="Roberts W.R."/>
            <person name="Alverson A.J."/>
        </authorList>
    </citation>
    <scope>NUCLEOTIDE SEQUENCE [LARGE SCALE GENOMIC DNA]</scope>
    <source>
        <strain evidence="11 12">AJA010-31</strain>
    </source>
</reference>
<name>A0ABD3NFI3_9STRA</name>
<keyword evidence="6 10" id="KW-0732">Signal</keyword>
<evidence type="ECO:0000256" key="6">
    <source>
        <dbReference type="ARBA" id="ARBA00022729"/>
    </source>
</evidence>
<keyword evidence="9" id="KW-0472">Membrane</keyword>
<dbReference type="InterPro" id="IPR029058">
    <property type="entry name" value="AB_hydrolase_fold"/>
</dbReference>
<comment type="subcellular location">
    <subcellularLocation>
        <location evidence="2">Golgi apparatus</location>
        <location evidence="2">trans-Golgi network membrane</location>
        <topology evidence="2">Single-pass type I membrane protein</topology>
    </subcellularLocation>
</comment>
<dbReference type="Pfam" id="PF00450">
    <property type="entry name" value="Peptidase_S10"/>
    <property type="match status" value="1"/>
</dbReference>
<dbReference type="EC" id="3.4.16.-" evidence="10"/>
<evidence type="ECO:0000256" key="9">
    <source>
        <dbReference type="ARBA" id="ARBA00023136"/>
    </source>
</evidence>
<keyword evidence="12" id="KW-1185">Reference proteome</keyword>
<comment type="caution">
    <text evidence="11">The sequence shown here is derived from an EMBL/GenBank/DDBJ whole genome shotgun (WGS) entry which is preliminary data.</text>
</comment>
<evidence type="ECO:0000256" key="8">
    <source>
        <dbReference type="ARBA" id="ARBA00023034"/>
    </source>
</evidence>